<reference evidence="5" key="2">
    <citation type="submission" date="2023-01" db="EMBL/GenBank/DDBJ databases">
        <title>Draft genome sequence of Sneathiella chinensis strain NBRC 103408.</title>
        <authorList>
            <person name="Sun Q."/>
            <person name="Mori K."/>
        </authorList>
    </citation>
    <scope>NUCLEOTIDE SEQUENCE</scope>
    <source>
        <strain evidence="5">NBRC 103408</strain>
    </source>
</reference>
<dbReference type="GO" id="GO:0008483">
    <property type="term" value="F:transaminase activity"/>
    <property type="evidence" value="ECO:0007669"/>
    <property type="project" value="UniProtKB-KW"/>
</dbReference>
<dbReference type="Gene3D" id="3.40.640.10">
    <property type="entry name" value="Type I PLP-dependent aspartate aminotransferase-like (Major domain)"/>
    <property type="match status" value="1"/>
</dbReference>
<dbReference type="CDD" id="cd00610">
    <property type="entry name" value="OAT_like"/>
    <property type="match status" value="1"/>
</dbReference>
<name>A0ABQ5U4P9_9PROT</name>
<sequence length="446" mass="48339">MTCVLHRNVSVTPPSIVSAKGVWVTDRDGKTYLDAVSGGAAVSCIGHQDPRVTDAIREQLDKVSYVHSSFFTTNPAEELAEQLIRQAPKGLSRVLFCSGGSEAVEAALKLVRQTWVERGEPQRTRIISRRQSYHGATLGALSVGGNLARSEIYKPMLFEGHWIEPCYSYRLQQDGESLEEYGLRAANLLEEALLELGPETVGAFIMEPVVGATLGCAPAAPGYLRRIREICDQYGVLLVFDEIMCGMGRTGTLYACEEDGVVPDLLTTAKGLGGGFQPIGAVLVGDRILQDLYAGSGALKHGFTYMAHPVACAGALAVQKVIHEDRLLEKVQARGAQFIQSLREEFAEHPHVGDIRGKGLFVGIELVADRSAKTPFDPGLNLNATVKRLTLEEGLMTYPGGGTIDGRRGDHVVFSPAYTVTEPEITEIVSRFSKGLNRALETINQI</sequence>
<dbReference type="InterPro" id="IPR005814">
    <property type="entry name" value="Aminotrans_3"/>
</dbReference>
<accession>A0ABQ5U4P9</accession>
<proteinExistence type="inferred from homology"/>
<dbReference type="SUPFAM" id="SSF53383">
    <property type="entry name" value="PLP-dependent transferases"/>
    <property type="match status" value="1"/>
</dbReference>
<evidence type="ECO:0000256" key="4">
    <source>
        <dbReference type="RuleBase" id="RU003560"/>
    </source>
</evidence>
<reference evidence="5" key="1">
    <citation type="journal article" date="2014" name="Int. J. Syst. Evol. Microbiol.">
        <title>Complete genome of a new Firmicutes species belonging to the dominant human colonic microbiota ('Ruminococcus bicirculans') reveals two chromosomes and a selective capacity to utilize plant glucans.</title>
        <authorList>
            <consortium name="NISC Comparative Sequencing Program"/>
            <person name="Wegmann U."/>
            <person name="Louis P."/>
            <person name="Goesmann A."/>
            <person name="Henrissat B."/>
            <person name="Duncan S.H."/>
            <person name="Flint H.J."/>
        </authorList>
    </citation>
    <scope>NUCLEOTIDE SEQUENCE</scope>
    <source>
        <strain evidence="5">NBRC 103408</strain>
    </source>
</reference>
<dbReference type="InterPro" id="IPR015422">
    <property type="entry name" value="PyrdxlP-dep_Trfase_small"/>
</dbReference>
<dbReference type="PROSITE" id="PS00600">
    <property type="entry name" value="AA_TRANSFER_CLASS_3"/>
    <property type="match status" value="1"/>
</dbReference>
<keyword evidence="5" id="KW-0032">Aminotransferase</keyword>
<dbReference type="InterPro" id="IPR015421">
    <property type="entry name" value="PyrdxlP-dep_Trfase_major"/>
</dbReference>
<comment type="cofactor">
    <cofactor evidence="1">
        <name>pyridoxal 5'-phosphate</name>
        <dbReference type="ChEBI" id="CHEBI:597326"/>
    </cofactor>
</comment>
<evidence type="ECO:0000256" key="2">
    <source>
        <dbReference type="ARBA" id="ARBA00008954"/>
    </source>
</evidence>
<dbReference type="RefSeq" id="WP_169562112.1">
    <property type="nucleotide sequence ID" value="NZ_BSNF01000007.1"/>
</dbReference>
<dbReference type="PANTHER" id="PTHR43094">
    <property type="entry name" value="AMINOTRANSFERASE"/>
    <property type="match status" value="1"/>
</dbReference>
<evidence type="ECO:0000256" key="3">
    <source>
        <dbReference type="ARBA" id="ARBA00022898"/>
    </source>
</evidence>
<dbReference type="InterPro" id="IPR049704">
    <property type="entry name" value="Aminotrans_3_PPA_site"/>
</dbReference>
<comment type="caution">
    <text evidence="5">The sequence shown here is derived from an EMBL/GenBank/DDBJ whole genome shotgun (WGS) entry which is preliminary data.</text>
</comment>
<dbReference type="Pfam" id="PF00202">
    <property type="entry name" value="Aminotran_3"/>
    <property type="match status" value="1"/>
</dbReference>
<dbReference type="NCBIfam" id="NF005685">
    <property type="entry name" value="PRK07483.1"/>
    <property type="match status" value="1"/>
</dbReference>
<gene>
    <name evidence="5" type="ORF">GCM10007924_20240</name>
</gene>
<evidence type="ECO:0000313" key="6">
    <source>
        <dbReference type="Proteomes" id="UP001161409"/>
    </source>
</evidence>
<dbReference type="Proteomes" id="UP001161409">
    <property type="component" value="Unassembled WGS sequence"/>
</dbReference>
<comment type="similarity">
    <text evidence="2 4">Belongs to the class-III pyridoxal-phosphate-dependent aminotransferase family.</text>
</comment>
<keyword evidence="3 4" id="KW-0663">Pyridoxal phosphate</keyword>
<dbReference type="InterPro" id="IPR015424">
    <property type="entry name" value="PyrdxlP-dep_Trfase"/>
</dbReference>
<keyword evidence="5" id="KW-0808">Transferase</keyword>
<keyword evidence="6" id="KW-1185">Reference proteome</keyword>
<organism evidence="5 6">
    <name type="scientific">Sneathiella chinensis</name>
    <dbReference type="NCBI Taxonomy" id="349750"/>
    <lineage>
        <taxon>Bacteria</taxon>
        <taxon>Pseudomonadati</taxon>
        <taxon>Pseudomonadota</taxon>
        <taxon>Alphaproteobacteria</taxon>
        <taxon>Sneathiellales</taxon>
        <taxon>Sneathiellaceae</taxon>
        <taxon>Sneathiella</taxon>
    </lineage>
</organism>
<dbReference type="PANTHER" id="PTHR43094:SF1">
    <property type="entry name" value="AMINOTRANSFERASE CLASS-III"/>
    <property type="match status" value="1"/>
</dbReference>
<dbReference type="Gene3D" id="3.90.1150.10">
    <property type="entry name" value="Aspartate Aminotransferase, domain 1"/>
    <property type="match status" value="1"/>
</dbReference>
<protein>
    <submittedName>
        <fullName evidence="5">Aspartate aminotransferase family protein</fullName>
    </submittedName>
</protein>
<dbReference type="EMBL" id="BSNF01000007">
    <property type="protein sequence ID" value="GLQ06803.1"/>
    <property type="molecule type" value="Genomic_DNA"/>
</dbReference>
<evidence type="ECO:0000313" key="5">
    <source>
        <dbReference type="EMBL" id="GLQ06803.1"/>
    </source>
</evidence>
<evidence type="ECO:0000256" key="1">
    <source>
        <dbReference type="ARBA" id="ARBA00001933"/>
    </source>
</evidence>